<keyword evidence="8" id="KW-0472">Membrane</keyword>
<dbReference type="Pfam" id="PF22919">
    <property type="entry name" value="ATP-synt_VA_C"/>
    <property type="match status" value="1"/>
</dbReference>
<dbReference type="NCBIfam" id="NF045934">
    <property type="entry name" value="MSC_0618_beta"/>
    <property type="match status" value="1"/>
</dbReference>
<dbReference type="SUPFAM" id="SSF50615">
    <property type="entry name" value="N-terminal domain of alpha and beta subunits of F1 ATP synthase"/>
    <property type="match status" value="1"/>
</dbReference>
<dbReference type="Pfam" id="PF00006">
    <property type="entry name" value="ATP-synt_ab"/>
    <property type="match status" value="1"/>
</dbReference>
<dbReference type="Gene3D" id="2.40.10.170">
    <property type="match status" value="1"/>
</dbReference>
<evidence type="ECO:0000256" key="9">
    <source>
        <dbReference type="ARBA" id="ARBA00023196"/>
    </source>
</evidence>
<dbReference type="GO" id="GO:0046933">
    <property type="term" value="F:proton-transporting ATP synthase activity, rotational mechanism"/>
    <property type="evidence" value="ECO:0007669"/>
    <property type="project" value="TreeGrafter"/>
</dbReference>
<keyword evidence="4" id="KW-0547">Nucleotide-binding</keyword>
<evidence type="ECO:0000256" key="10">
    <source>
        <dbReference type="ARBA" id="ARBA00023310"/>
    </source>
</evidence>
<evidence type="ECO:0000256" key="2">
    <source>
        <dbReference type="ARBA" id="ARBA00008936"/>
    </source>
</evidence>
<dbReference type="PANTHER" id="PTHR15184:SF71">
    <property type="entry name" value="ATP SYNTHASE SUBUNIT BETA, MITOCHONDRIAL"/>
    <property type="match status" value="1"/>
</dbReference>
<dbReference type="InterPro" id="IPR036121">
    <property type="entry name" value="ATPase_F1/V1/A1_a/bsu_N_sf"/>
</dbReference>
<name>A0A3G8LIX8_9MOLU</name>
<evidence type="ECO:0000256" key="5">
    <source>
        <dbReference type="ARBA" id="ARBA00022840"/>
    </source>
</evidence>
<keyword evidence="6" id="KW-1278">Translocase</keyword>
<dbReference type="InterPro" id="IPR050053">
    <property type="entry name" value="ATPase_alpha/beta_chains"/>
</dbReference>
<dbReference type="Gene3D" id="3.40.50.300">
    <property type="entry name" value="P-loop containing nucleotide triphosphate hydrolases"/>
    <property type="match status" value="1"/>
</dbReference>
<evidence type="ECO:0000256" key="8">
    <source>
        <dbReference type="ARBA" id="ARBA00023136"/>
    </source>
</evidence>
<evidence type="ECO:0000256" key="3">
    <source>
        <dbReference type="ARBA" id="ARBA00022448"/>
    </source>
</evidence>
<evidence type="ECO:0000256" key="7">
    <source>
        <dbReference type="ARBA" id="ARBA00023065"/>
    </source>
</evidence>
<dbReference type="SMART" id="SM00382">
    <property type="entry name" value="AAA"/>
    <property type="match status" value="1"/>
</dbReference>
<keyword evidence="13" id="KW-1185">Reference proteome</keyword>
<keyword evidence="5" id="KW-0067">ATP-binding</keyword>
<evidence type="ECO:0000256" key="6">
    <source>
        <dbReference type="ARBA" id="ARBA00022967"/>
    </source>
</evidence>
<sequence>MAKITKIWTDVVEINFNKSNMPKINDILLKKDKTSSFMVKKIVDDETVYAMIIRTDGKIQINDEITNTKSSFMVPVGKKAKNNIFDVDGVSQNNANSGFDYVEMNSTIIENSDYAIKPELMETGIKAIDFFIPILKGAKIGIFGGAGVGKTVLMKEIIFKLSNTQQNTSSIFIGSGERSREGVELYNDLKESNLMKNSSMYIAKMNETAGARMSIVPVGVTAAEYARDVNKENVLLFIDNIFRFLQAGNEISASLDKKPSLGGYQATMNTEISQIQNRLFTNKNGAITSFQTVFLPMDDLSDPSAVAIFNHLNGSLVLSREVSAKNIFPAFDALASSSATVNPLIIGKKHYEAILETKKILQKYKELEDVILILGVDELDDASKIVVKKALQLQNFFSQYFFMTEYFTHEKGQYVPLNETVDSVVEIIEGKYIDVHPSEFLYIGSTKDLKIVQPTPIVEEASQEIKTKAKK</sequence>
<evidence type="ECO:0000256" key="1">
    <source>
        <dbReference type="ARBA" id="ARBA00004370"/>
    </source>
</evidence>
<keyword evidence="7" id="KW-0406">Ion transport</keyword>
<dbReference type="OrthoDB" id="9801639at2"/>
<dbReference type="InterPro" id="IPR003593">
    <property type="entry name" value="AAA+_ATPase"/>
</dbReference>
<evidence type="ECO:0000259" key="11">
    <source>
        <dbReference type="SMART" id="SM00382"/>
    </source>
</evidence>
<dbReference type="InterPro" id="IPR024034">
    <property type="entry name" value="ATPase_F1/V1_b/a_C"/>
</dbReference>
<dbReference type="KEGG" id="mstr:EGN60_01380"/>
<gene>
    <name evidence="12" type="ORF">EGN60_01380</name>
</gene>
<feature type="domain" description="AAA+ ATPase" evidence="11">
    <location>
        <begin position="136"/>
        <end position="397"/>
    </location>
</feature>
<dbReference type="InterPro" id="IPR027417">
    <property type="entry name" value="P-loop_NTPase"/>
</dbReference>
<evidence type="ECO:0000313" key="12">
    <source>
        <dbReference type="EMBL" id="AZG68618.1"/>
    </source>
</evidence>
<reference evidence="12 13" key="1">
    <citation type="submission" date="2018-11" db="EMBL/GenBank/DDBJ databases">
        <title>Genome sequence of Mycoplasma struthionis sp. nov.</title>
        <authorList>
            <person name="Spergser J."/>
        </authorList>
    </citation>
    <scope>NUCLEOTIDE SEQUENCE [LARGE SCALE GENOMIC DNA]</scope>
    <source>
        <strain evidence="12 13">237IA</strain>
    </source>
</reference>
<dbReference type="RefSeq" id="WP_124724313.1">
    <property type="nucleotide sequence ID" value="NZ_CP034044.1"/>
</dbReference>
<evidence type="ECO:0000256" key="4">
    <source>
        <dbReference type="ARBA" id="ARBA00022741"/>
    </source>
</evidence>
<dbReference type="Gene3D" id="1.10.1140.10">
    <property type="entry name" value="Bovine Mitochondrial F1-atpase, Atp Synthase Beta Chain, Chain D, domain 3"/>
    <property type="match status" value="1"/>
</dbReference>
<dbReference type="GO" id="GO:0005524">
    <property type="term" value="F:ATP binding"/>
    <property type="evidence" value="ECO:0007669"/>
    <property type="project" value="UniProtKB-KW"/>
</dbReference>
<dbReference type="SUPFAM" id="SSF47917">
    <property type="entry name" value="C-terminal domain of alpha and beta subunits of F1 ATP synthase"/>
    <property type="match status" value="1"/>
</dbReference>
<dbReference type="AlphaFoldDB" id="A0A3G8LIX8"/>
<comment type="subcellular location">
    <subcellularLocation>
        <location evidence="1">Membrane</location>
    </subcellularLocation>
</comment>
<protein>
    <submittedName>
        <fullName evidence="12">F0F1 ATP synthase subunit beta</fullName>
    </submittedName>
</protein>
<keyword evidence="3" id="KW-0813">Transport</keyword>
<dbReference type="InterPro" id="IPR055190">
    <property type="entry name" value="ATP-synt_VA_C"/>
</dbReference>
<dbReference type="SUPFAM" id="SSF52540">
    <property type="entry name" value="P-loop containing nucleoside triphosphate hydrolases"/>
    <property type="match status" value="1"/>
</dbReference>
<keyword evidence="10" id="KW-0066">ATP synthesis</keyword>
<dbReference type="Proteomes" id="UP000275883">
    <property type="component" value="Chromosome"/>
</dbReference>
<proteinExistence type="inferred from homology"/>
<dbReference type="EMBL" id="CP034044">
    <property type="protein sequence ID" value="AZG68618.1"/>
    <property type="molecule type" value="Genomic_DNA"/>
</dbReference>
<evidence type="ECO:0000313" key="13">
    <source>
        <dbReference type="Proteomes" id="UP000275883"/>
    </source>
</evidence>
<organism evidence="12 13">
    <name type="scientific">Mycoplasma struthionis</name>
    <dbReference type="NCBI Taxonomy" id="538220"/>
    <lineage>
        <taxon>Bacteria</taxon>
        <taxon>Bacillati</taxon>
        <taxon>Mycoplasmatota</taxon>
        <taxon>Mollicutes</taxon>
        <taxon>Mycoplasmataceae</taxon>
        <taxon>Mycoplasma</taxon>
    </lineage>
</organism>
<dbReference type="GO" id="GO:0045259">
    <property type="term" value="C:proton-transporting ATP synthase complex"/>
    <property type="evidence" value="ECO:0007669"/>
    <property type="project" value="UniProtKB-KW"/>
</dbReference>
<keyword evidence="9" id="KW-0139">CF(1)</keyword>
<dbReference type="PANTHER" id="PTHR15184">
    <property type="entry name" value="ATP SYNTHASE"/>
    <property type="match status" value="1"/>
</dbReference>
<dbReference type="InterPro" id="IPR000194">
    <property type="entry name" value="ATPase_F1/V1/A1_a/bsu_nucl-bd"/>
</dbReference>
<accession>A0A3G8LIX8</accession>
<comment type="similarity">
    <text evidence="2">Belongs to the ATPase alpha/beta chains family.</text>
</comment>